<name>A0A813D6L6_POLGL</name>
<protein>
    <submittedName>
        <fullName evidence="2">Uncharacterized protein</fullName>
    </submittedName>
</protein>
<comment type="caution">
    <text evidence="2">The sequence shown here is derived from an EMBL/GenBank/DDBJ whole genome shotgun (WGS) entry which is preliminary data.</text>
</comment>
<dbReference type="Proteomes" id="UP000654075">
    <property type="component" value="Unassembled WGS sequence"/>
</dbReference>
<feature type="non-terminal residue" evidence="2">
    <location>
        <position position="90"/>
    </location>
</feature>
<dbReference type="EMBL" id="CAJNNV010000637">
    <property type="protein sequence ID" value="CAE8583181.1"/>
    <property type="molecule type" value="Genomic_DNA"/>
</dbReference>
<gene>
    <name evidence="2" type="ORF">PGLA1383_LOCUS2172</name>
</gene>
<accession>A0A813D6L6</accession>
<evidence type="ECO:0000313" key="2">
    <source>
        <dbReference type="EMBL" id="CAE8583181.1"/>
    </source>
</evidence>
<sequence>LEWLEHRSRAGCTPAETESPIDPTDSIYVTGNRPAGCFWGIRTFDLCVTQFSNLMSKDETCLQSRDVVAEEACILDRRKESRRFQTETYR</sequence>
<proteinExistence type="predicted"/>
<feature type="region of interest" description="Disordered" evidence="1">
    <location>
        <begin position="1"/>
        <end position="26"/>
    </location>
</feature>
<evidence type="ECO:0000256" key="1">
    <source>
        <dbReference type="SAM" id="MobiDB-lite"/>
    </source>
</evidence>
<dbReference type="AlphaFoldDB" id="A0A813D6L6"/>
<reference evidence="2" key="1">
    <citation type="submission" date="2021-02" db="EMBL/GenBank/DDBJ databases">
        <authorList>
            <person name="Dougan E. K."/>
            <person name="Rhodes N."/>
            <person name="Thang M."/>
            <person name="Chan C."/>
        </authorList>
    </citation>
    <scope>NUCLEOTIDE SEQUENCE</scope>
</reference>
<evidence type="ECO:0000313" key="3">
    <source>
        <dbReference type="Proteomes" id="UP000654075"/>
    </source>
</evidence>
<keyword evidence="3" id="KW-1185">Reference proteome</keyword>
<organism evidence="2 3">
    <name type="scientific">Polarella glacialis</name>
    <name type="common">Dinoflagellate</name>
    <dbReference type="NCBI Taxonomy" id="89957"/>
    <lineage>
        <taxon>Eukaryota</taxon>
        <taxon>Sar</taxon>
        <taxon>Alveolata</taxon>
        <taxon>Dinophyceae</taxon>
        <taxon>Suessiales</taxon>
        <taxon>Suessiaceae</taxon>
        <taxon>Polarella</taxon>
    </lineage>
</organism>